<keyword evidence="1" id="KW-0067">ATP-binding</keyword>
<keyword evidence="1 5" id="KW-0347">Helicase</keyword>
<dbReference type="EC" id="5.6.2.3" evidence="1"/>
<dbReference type="GO" id="GO:0006310">
    <property type="term" value="P:DNA recombination"/>
    <property type="evidence" value="ECO:0007669"/>
    <property type="project" value="UniProtKB-KW"/>
</dbReference>
<keyword evidence="1" id="KW-0547">Nucleotide-binding</keyword>
<comment type="catalytic activity">
    <reaction evidence="1">
        <text>ATP + H2O = ADP + phosphate + H(+)</text>
        <dbReference type="Rhea" id="RHEA:13065"/>
        <dbReference type="ChEBI" id="CHEBI:15377"/>
        <dbReference type="ChEBI" id="CHEBI:15378"/>
        <dbReference type="ChEBI" id="CHEBI:30616"/>
        <dbReference type="ChEBI" id="CHEBI:43474"/>
        <dbReference type="ChEBI" id="CHEBI:456216"/>
        <dbReference type="EC" id="5.6.2.3"/>
    </reaction>
</comment>
<reference evidence="5" key="1">
    <citation type="submission" date="2021-07" db="EMBL/GenBank/DDBJ databases">
        <authorList>
            <person name="Catto M.A."/>
            <person name="Jacobson A."/>
            <person name="Kennedy G."/>
            <person name="Labadie P."/>
            <person name="Hunt B.G."/>
            <person name="Srinivasan R."/>
        </authorList>
    </citation>
    <scope>NUCLEOTIDE SEQUENCE</scope>
    <source>
        <strain evidence="5">PL_HMW_Pooled</strain>
        <tissue evidence="5">Head</tissue>
    </source>
</reference>
<dbReference type="Pfam" id="PF21530">
    <property type="entry name" value="Pif1_2B_dom"/>
    <property type="match status" value="1"/>
</dbReference>
<organism evidence="5 6">
    <name type="scientific">Frankliniella fusca</name>
    <dbReference type="NCBI Taxonomy" id="407009"/>
    <lineage>
        <taxon>Eukaryota</taxon>
        <taxon>Metazoa</taxon>
        <taxon>Ecdysozoa</taxon>
        <taxon>Arthropoda</taxon>
        <taxon>Hexapoda</taxon>
        <taxon>Insecta</taxon>
        <taxon>Pterygota</taxon>
        <taxon>Neoptera</taxon>
        <taxon>Paraneoptera</taxon>
        <taxon>Thysanoptera</taxon>
        <taxon>Terebrantia</taxon>
        <taxon>Thripoidea</taxon>
        <taxon>Thripidae</taxon>
        <taxon>Frankliniella</taxon>
    </lineage>
</organism>
<dbReference type="GO" id="GO:0000723">
    <property type="term" value="P:telomere maintenance"/>
    <property type="evidence" value="ECO:0007669"/>
    <property type="project" value="InterPro"/>
</dbReference>
<keyword evidence="1" id="KW-0234">DNA repair</keyword>
<gene>
    <name evidence="5" type="ORF">KUF71_009331</name>
</gene>
<feature type="domain" description="DNA helicase Pif1-like DEAD-box helicase" evidence="2">
    <location>
        <begin position="923"/>
        <end position="1138"/>
    </location>
</feature>
<keyword evidence="1" id="KW-0378">Hydrolase</keyword>
<keyword evidence="1" id="KW-0233">DNA recombination</keyword>
<keyword evidence="1" id="KW-0227">DNA damage</keyword>
<dbReference type="InterPro" id="IPR049163">
    <property type="entry name" value="Pif1-like_2B_dom"/>
</dbReference>
<dbReference type="Pfam" id="PF05970">
    <property type="entry name" value="PIF1"/>
    <property type="match status" value="1"/>
</dbReference>
<dbReference type="Gene3D" id="3.40.50.300">
    <property type="entry name" value="P-loop containing nucleotide triphosphate hydrolases"/>
    <property type="match status" value="2"/>
</dbReference>
<dbReference type="InterPro" id="IPR010285">
    <property type="entry name" value="DNA_helicase_pif1-like_DEAD"/>
</dbReference>
<feature type="domain" description="Helitron helicase-like" evidence="3">
    <location>
        <begin position="282"/>
        <end position="466"/>
    </location>
</feature>
<evidence type="ECO:0000259" key="2">
    <source>
        <dbReference type="Pfam" id="PF05970"/>
    </source>
</evidence>
<dbReference type="InterPro" id="IPR025476">
    <property type="entry name" value="Helitron_helicase-like"/>
</dbReference>
<evidence type="ECO:0000259" key="3">
    <source>
        <dbReference type="Pfam" id="PF14214"/>
    </source>
</evidence>
<name>A0AAE1LIM2_9NEOP</name>
<protein>
    <recommendedName>
        <fullName evidence="1">ATP-dependent DNA helicase</fullName>
        <ecNumber evidence="1">5.6.2.3</ecNumber>
    </recommendedName>
</protein>
<dbReference type="GO" id="GO:0043139">
    <property type="term" value="F:5'-3' DNA helicase activity"/>
    <property type="evidence" value="ECO:0007669"/>
    <property type="project" value="UniProtKB-EC"/>
</dbReference>
<dbReference type="GO" id="GO:0006281">
    <property type="term" value="P:DNA repair"/>
    <property type="evidence" value="ECO:0007669"/>
    <property type="project" value="UniProtKB-KW"/>
</dbReference>
<comment type="similarity">
    <text evidence="1">Belongs to the helicase family.</text>
</comment>
<dbReference type="GO" id="GO:0016787">
    <property type="term" value="F:hydrolase activity"/>
    <property type="evidence" value="ECO:0007669"/>
    <property type="project" value="UniProtKB-KW"/>
</dbReference>
<accession>A0AAE1LIM2</accession>
<comment type="caution">
    <text evidence="5">The sequence shown here is derived from an EMBL/GenBank/DDBJ whole genome shotgun (WGS) entry which is preliminary data.</text>
</comment>
<dbReference type="InterPro" id="IPR027417">
    <property type="entry name" value="P-loop_NTPase"/>
</dbReference>
<evidence type="ECO:0000259" key="4">
    <source>
        <dbReference type="Pfam" id="PF21530"/>
    </source>
</evidence>
<dbReference type="Proteomes" id="UP001219518">
    <property type="component" value="Unassembled WGS sequence"/>
</dbReference>
<evidence type="ECO:0000313" key="6">
    <source>
        <dbReference type="Proteomes" id="UP001219518"/>
    </source>
</evidence>
<comment type="cofactor">
    <cofactor evidence="1">
        <name>Mg(2+)</name>
        <dbReference type="ChEBI" id="CHEBI:18420"/>
    </cofactor>
</comment>
<dbReference type="EMBL" id="JAHWGI010000987">
    <property type="protein sequence ID" value="KAK3920044.1"/>
    <property type="molecule type" value="Genomic_DNA"/>
</dbReference>
<evidence type="ECO:0000256" key="1">
    <source>
        <dbReference type="RuleBase" id="RU363044"/>
    </source>
</evidence>
<dbReference type="CDD" id="cd18809">
    <property type="entry name" value="SF1_C_RecD"/>
    <property type="match status" value="1"/>
</dbReference>
<keyword evidence="6" id="KW-1185">Reference proteome</keyword>
<dbReference type="GO" id="GO:0005524">
    <property type="term" value="F:ATP binding"/>
    <property type="evidence" value="ECO:0007669"/>
    <property type="project" value="UniProtKB-KW"/>
</dbReference>
<reference evidence="5" key="2">
    <citation type="journal article" date="2023" name="BMC Genomics">
        <title>Pest status, molecular evolution, and epigenetic factors derived from the genome assembly of Frankliniella fusca, a thysanopteran phytovirus vector.</title>
        <authorList>
            <person name="Catto M.A."/>
            <person name="Labadie P.E."/>
            <person name="Jacobson A.L."/>
            <person name="Kennedy G.G."/>
            <person name="Srinivasan R."/>
            <person name="Hunt B.G."/>
        </authorList>
    </citation>
    <scope>NUCLEOTIDE SEQUENCE</scope>
    <source>
        <strain evidence="5">PL_HMW_Pooled</strain>
    </source>
</reference>
<dbReference type="PANTHER" id="PTHR10492">
    <property type="match status" value="1"/>
</dbReference>
<dbReference type="PANTHER" id="PTHR10492:SF57">
    <property type="entry name" value="ATP-DEPENDENT DNA HELICASE"/>
    <property type="match status" value="1"/>
</dbReference>
<feature type="domain" description="DNA helicase Pif1-like 2B" evidence="4">
    <location>
        <begin position="1243"/>
        <end position="1279"/>
    </location>
</feature>
<proteinExistence type="inferred from homology"/>
<dbReference type="SUPFAM" id="SSF52540">
    <property type="entry name" value="P-loop containing nucleoside triphosphate hydrolases"/>
    <property type="match status" value="2"/>
</dbReference>
<dbReference type="Pfam" id="PF14214">
    <property type="entry name" value="Helitron_like_N"/>
    <property type="match status" value="1"/>
</dbReference>
<sequence length="1411" mass="163073">MDSHAHFREPEKPILDLYKGGSVQARNFQRYIRHYNAVFALLHPTVKREVKGPLAGTVYFNGQLMFQNNYCNRSGPNLRRSTAAIYFTDITEAVEKRKYFADYMNALRTDTLTLLENYIRQHNGYYSILKTAREIYEHQQQAAIRNNKKPKDVCVVYNPRPSNVYKGMDRTDFVKFIREDGTALMVPSGSAVVALFQNISPAITYDYVFKMSEEFEQNQILRPMRKDRALVDVLVYPLFHLHGEDPYFHTPQQERAQAVLNTETDDVFEPFPDKFTRFSKLYTYRLMIRDSFNPLIWGRRLFQEYIIQAAIRLEEELLNFFQFNQPRIFADTRGDVQRALQNIAEEEQKEVGRIILLPKRVQGSRRHMRHCFNIATAISRELGDPAFFFTMTLDDQNEEIMNELSRIGQRSEYRFFRPDLLSRSMQMRIDQFFNYILRYQVLGRVTGYAGVVENQQIGHPHIHLLIYVKEEDELHTAQAVNTVVTAEIPEDIELRKHVLRHQIHRPCMNDPTRTCRQHPKPDGRCEAGFPQQLRNETIIGENTCFVRRRDGPSFNLRNTRNLITVTNSDVVLHNRKLLLVFGKHNLQRNFSNNIFHYLFGYLFTQMSHKKRLPTMTTFVKEAGKNSQKLDWDEIAYRRKYRSLCAPEAVRKIMGQNEFLKSFYFSHSVMYLDVHLPNEDRCIIRGQSREALEDALNNPPTSKLLAFFELTRSNPELQNTLMYQDVPKDFTWTAGTWRRTARSKRLGLLQQVNPTASTTERYALYLLLANVPGPTGFDDLMTVNGIELPTFTEACIERGLMSLPRNANRTLTELSRLGTSKERRLTFAIMIIFNNYAKKPQNDDDPDNLDPEDLWNQHKDIFTEDLMQTANGNRDQAENLALKEIWYIIEASNIRNCALPQPVNVGNYQLPQATIPQTPRAHSLNEEQRNAYDEIMRSIQCTPNNQHRLFFLSGCGGTGKTHLYNTLIVECSLMGIKVSASAFSGIASQQIINALTCHTTFQLKVEKPRDVSLYRSWMKRQSPQAQLLREAELIIIDEVSMMKLHHFNAIDQLLRDLMDRHNESFGGKTVVVSGDFRQTLPIITDTLEGEVIPNCVFSHPEWHNFKRLDLFVNCRAQQDPIFSSWVLNLGNGTYNAADDTITIPKSIGSVDTGFVDMNFPNTESELIDKVFQEEYERPDVGILAPTNKMCKKINELVLNRLQGQLRTMYGFSRFESTQENPDDEDNENDDLQMPHTMAQSTYSSQLPPHALKIKIGSIVILPTNLSLVLGLVNGTKCKVVYIGTHIISVFILTGKMKEKTLHLPRIRLADPKVCDPKVLVRIQFPLMPAFCLTIHRAQGQTFTRVGLHLLRPVFTHGMLYVGASRAKSAESLYWYIPSNAFYGPLQRRITKVQKEYITVNIINQDVIDALYL</sequence>
<evidence type="ECO:0000313" key="5">
    <source>
        <dbReference type="EMBL" id="KAK3920044.1"/>
    </source>
</evidence>